<sequence length="214" mass="25184">MEKYLVPFFKQHGFVLSNVDEFGYEISKKIDHIKYTCTCNKLKRSPGIYFEALSMGIYFEEIEDPLKELLLKYELDQTSYTLRDYNNKEAAIMRGRQISAITIATESDFAHYSDAVKQYCNAVVFPFFDTYHRIEPLNKFIKKTPEDDLTYHIGGEFQLKKMVTLKLCNDPQYLDYVEYVRQKFESIKNPDNGKYIPLLNAYHELAEKLEKGLD</sequence>
<reference evidence="1 2" key="1">
    <citation type="submission" date="2021-05" db="EMBL/GenBank/DDBJ databases">
        <title>A Polyphasic approach of four new species of the genus Ohtaekwangia: Ohtaekwangia histidinii sp. nov., Ohtaekwangia cretensis sp. nov., Ohtaekwangia indiensis sp. nov., Ohtaekwangia reichenbachii sp. nov. from diverse environment.</title>
        <authorList>
            <person name="Octaviana S."/>
        </authorList>
    </citation>
    <scope>NUCLEOTIDE SEQUENCE [LARGE SCALE GENOMIC DNA]</scope>
    <source>
        <strain evidence="1 2">PWU5</strain>
    </source>
</reference>
<evidence type="ECO:0000313" key="1">
    <source>
        <dbReference type="EMBL" id="MBT1711230.1"/>
    </source>
</evidence>
<dbReference type="Proteomes" id="UP001319080">
    <property type="component" value="Unassembled WGS sequence"/>
</dbReference>
<accession>A0AAP2E176</accession>
<evidence type="ECO:0000313" key="2">
    <source>
        <dbReference type="Proteomes" id="UP001319080"/>
    </source>
</evidence>
<dbReference type="AlphaFoldDB" id="A0AAP2E176"/>
<name>A0AAP2E176_9BACT</name>
<dbReference type="RefSeq" id="WP_254086805.1">
    <property type="nucleotide sequence ID" value="NZ_JAHESE010000030.1"/>
</dbReference>
<comment type="caution">
    <text evidence="1">The sequence shown here is derived from an EMBL/GenBank/DDBJ whole genome shotgun (WGS) entry which is preliminary data.</text>
</comment>
<dbReference type="EMBL" id="JAHESE010000030">
    <property type="protein sequence ID" value="MBT1711230.1"/>
    <property type="molecule type" value="Genomic_DNA"/>
</dbReference>
<gene>
    <name evidence="1" type="ORF">KK062_23500</name>
</gene>
<keyword evidence="2" id="KW-1185">Reference proteome</keyword>
<protein>
    <submittedName>
        <fullName evidence="1">Uncharacterized protein</fullName>
    </submittedName>
</protein>
<organism evidence="1 2">
    <name type="scientific">Dawidia cretensis</name>
    <dbReference type="NCBI Taxonomy" id="2782350"/>
    <lineage>
        <taxon>Bacteria</taxon>
        <taxon>Pseudomonadati</taxon>
        <taxon>Bacteroidota</taxon>
        <taxon>Cytophagia</taxon>
        <taxon>Cytophagales</taxon>
        <taxon>Chryseotaleaceae</taxon>
        <taxon>Dawidia</taxon>
    </lineage>
</organism>
<proteinExistence type="predicted"/>